<keyword evidence="2" id="KW-1185">Reference proteome</keyword>
<protein>
    <submittedName>
        <fullName evidence="1">Uncharacterized protein</fullName>
    </submittedName>
</protein>
<evidence type="ECO:0000313" key="1">
    <source>
        <dbReference type="EMBL" id="MFA4805193.1"/>
    </source>
</evidence>
<sequence length="132" mass="15177">MLEWRGAKMVREASRFYFLVKTNKNGLKYVIGRPRPYPFLGLRVGREVIDWKDVEYVVRVPQKKVEEIVGLCDALDEREFVKAVRDILDLPFIPAHVVVLRDSDIGYTILIYYGGREELGFSEAVEALEVGA</sequence>
<organism evidence="1 2">
    <name type="scientific">Pyrococcus kukulkanii</name>
    <dbReference type="NCBI Taxonomy" id="1609559"/>
    <lineage>
        <taxon>Archaea</taxon>
        <taxon>Methanobacteriati</taxon>
        <taxon>Methanobacteriota</taxon>
        <taxon>Thermococci</taxon>
        <taxon>Thermococcales</taxon>
        <taxon>Thermococcaceae</taxon>
        <taxon>Pyrococcus</taxon>
    </lineage>
</organism>
<name>A0ABV4T928_9EURY</name>
<reference evidence="1 2" key="1">
    <citation type="submission" date="2023-03" db="EMBL/GenBank/DDBJ databases">
        <title>Speciation in Pyrococcus: adaptation to high temperature as a mechanism.</title>
        <authorList>
            <person name="Gu J."/>
        </authorList>
    </citation>
    <scope>NUCLEOTIDE SEQUENCE [LARGE SCALE GENOMIC DNA]</scope>
    <source>
        <strain evidence="1 2">LMOA34</strain>
    </source>
</reference>
<accession>A0ABV4T928</accession>
<evidence type="ECO:0000313" key="2">
    <source>
        <dbReference type="Proteomes" id="UP001571980"/>
    </source>
</evidence>
<dbReference type="EMBL" id="JARRIG010000007">
    <property type="protein sequence ID" value="MFA4805193.1"/>
    <property type="molecule type" value="Genomic_DNA"/>
</dbReference>
<dbReference type="Proteomes" id="UP001571980">
    <property type="component" value="Unassembled WGS sequence"/>
</dbReference>
<gene>
    <name evidence="1" type="ORF">P8X34_10695</name>
</gene>
<comment type="caution">
    <text evidence="1">The sequence shown here is derived from an EMBL/GenBank/DDBJ whole genome shotgun (WGS) entry which is preliminary data.</text>
</comment>
<proteinExistence type="predicted"/>